<reference evidence="11 12" key="1">
    <citation type="submission" date="2018-08" db="EMBL/GenBank/DDBJ databases">
        <title>Genomic Encyclopedia of Archaeal and Bacterial Type Strains, Phase II (KMG-II): from individual species to whole genera.</title>
        <authorList>
            <person name="Goeker M."/>
        </authorList>
    </citation>
    <scope>NUCLEOTIDE SEQUENCE [LARGE SCALE GENOMIC DNA]</scope>
    <source>
        <strain evidence="11 12">DSM 45791</strain>
    </source>
</reference>
<dbReference type="InterPro" id="IPR013785">
    <property type="entry name" value="Aldolase_TIM"/>
</dbReference>
<dbReference type="EMBL" id="QUNO01000024">
    <property type="protein sequence ID" value="REH29629.1"/>
    <property type="molecule type" value="Genomic_DNA"/>
</dbReference>
<keyword evidence="6 10" id="KW-0963">Cytoplasm</keyword>
<evidence type="ECO:0000256" key="6">
    <source>
        <dbReference type="ARBA" id="ARBA00022490"/>
    </source>
</evidence>
<gene>
    <name evidence="10" type="primary">tal</name>
    <name evidence="11" type="ORF">BCF44_12456</name>
</gene>
<dbReference type="UniPathway" id="UPA00115">
    <property type="reaction ID" value="UER00414"/>
</dbReference>
<dbReference type="OrthoDB" id="3998872at2"/>
<keyword evidence="8 10" id="KW-0570">Pentose shunt</keyword>
<organism evidence="11 12">
    <name type="scientific">Kutzneria buriramensis</name>
    <dbReference type="NCBI Taxonomy" id="1045776"/>
    <lineage>
        <taxon>Bacteria</taxon>
        <taxon>Bacillati</taxon>
        <taxon>Actinomycetota</taxon>
        <taxon>Actinomycetes</taxon>
        <taxon>Pseudonocardiales</taxon>
        <taxon>Pseudonocardiaceae</taxon>
        <taxon>Kutzneria</taxon>
    </lineage>
</organism>
<accession>A0A3E0GVR5</accession>
<dbReference type="GO" id="GO:0004801">
    <property type="term" value="F:transaldolase activity"/>
    <property type="evidence" value="ECO:0007669"/>
    <property type="project" value="UniProtKB-UniRule"/>
</dbReference>
<comment type="similarity">
    <text evidence="4 10">Belongs to the transaldolase family. Type 2 subfamily.</text>
</comment>
<dbReference type="GO" id="GO:0006098">
    <property type="term" value="P:pentose-phosphate shunt"/>
    <property type="evidence" value="ECO:0007669"/>
    <property type="project" value="UniProtKB-UniRule"/>
</dbReference>
<comment type="pathway">
    <text evidence="3 10">Carbohydrate degradation; pentose phosphate pathway; D-glyceraldehyde 3-phosphate and beta-D-fructose 6-phosphate from D-ribose 5-phosphate and D-xylulose 5-phosphate (non-oxidative stage): step 2/3.</text>
</comment>
<dbReference type="PANTHER" id="PTHR10683">
    <property type="entry name" value="TRANSALDOLASE"/>
    <property type="match status" value="1"/>
</dbReference>
<dbReference type="SUPFAM" id="SSF51569">
    <property type="entry name" value="Aldolase"/>
    <property type="match status" value="1"/>
</dbReference>
<evidence type="ECO:0000256" key="4">
    <source>
        <dbReference type="ARBA" id="ARBA00008426"/>
    </source>
</evidence>
<dbReference type="AlphaFoldDB" id="A0A3E0GVR5"/>
<keyword evidence="12" id="KW-1185">Reference proteome</keyword>
<evidence type="ECO:0000313" key="12">
    <source>
        <dbReference type="Proteomes" id="UP000256269"/>
    </source>
</evidence>
<evidence type="ECO:0000256" key="8">
    <source>
        <dbReference type="ARBA" id="ARBA00023126"/>
    </source>
</evidence>
<dbReference type="GO" id="GO:0005737">
    <property type="term" value="C:cytoplasm"/>
    <property type="evidence" value="ECO:0007669"/>
    <property type="project" value="UniProtKB-SubCell"/>
</dbReference>
<name>A0A3E0GVR5_9PSEU</name>
<evidence type="ECO:0000256" key="10">
    <source>
        <dbReference type="HAMAP-Rule" id="MF_00493"/>
    </source>
</evidence>
<evidence type="ECO:0000256" key="7">
    <source>
        <dbReference type="ARBA" id="ARBA00022679"/>
    </source>
</evidence>
<dbReference type="InterPro" id="IPR004732">
    <property type="entry name" value="Transaldolase_2"/>
</dbReference>
<dbReference type="EC" id="2.2.1.2" evidence="5 10"/>
<sequence>MVCKDNGLVQLVAEGVAPWLDGLSQEVIASGRLTELVSSATLLGVTSNVDVFGAAVTGDRRYRDQLTLLARQDVSVELATRSLSAHDARLACAELWPVFVTSREVHGHVSVDLDPALTAAVESTVRGAVELTRLVNRANLLVKIRATDQGVLAIRECLGIGIGVHASDIFSVRRYGEVLDAYFDGLERAVAAGLRASGMAMITSMPVGRIDAEFDAQLTTVGAAAACSVRGQGALAVARLAYQAYEQRLGTERWRALSVAGAHPPRLMWTDTTVADPKQSPTRYVDEFVAWGTASAMSLSTLDAVVLGSDLRGDTLTGQHEHAAAVLDEFGRLGVSHSAVADRLGETSAHRQAQSWRRLREQVAAQLKAVRWACP</sequence>
<keyword evidence="7 10" id="KW-0808">Transferase</keyword>
<evidence type="ECO:0000256" key="1">
    <source>
        <dbReference type="ARBA" id="ARBA00003518"/>
    </source>
</evidence>
<dbReference type="RefSeq" id="WP_116181175.1">
    <property type="nucleotide sequence ID" value="NZ_CP144375.1"/>
</dbReference>
<evidence type="ECO:0000256" key="9">
    <source>
        <dbReference type="ARBA" id="ARBA00023270"/>
    </source>
</evidence>
<protein>
    <recommendedName>
        <fullName evidence="5 10">Transaldolase</fullName>
        <ecNumber evidence="5 10">2.2.1.2</ecNumber>
    </recommendedName>
</protein>
<dbReference type="Pfam" id="PF00923">
    <property type="entry name" value="TAL_FSA"/>
    <property type="match status" value="1"/>
</dbReference>
<evidence type="ECO:0000256" key="3">
    <source>
        <dbReference type="ARBA" id="ARBA00004857"/>
    </source>
</evidence>
<dbReference type="GO" id="GO:0005975">
    <property type="term" value="P:carbohydrate metabolic process"/>
    <property type="evidence" value="ECO:0007669"/>
    <property type="project" value="InterPro"/>
</dbReference>
<dbReference type="Gene3D" id="3.20.20.70">
    <property type="entry name" value="Aldolase class I"/>
    <property type="match status" value="1"/>
</dbReference>
<feature type="active site" description="Schiff-base intermediate with substrate" evidence="10">
    <location>
        <position position="143"/>
    </location>
</feature>
<dbReference type="PANTHER" id="PTHR10683:SF31">
    <property type="entry name" value="TRANSALDOLASE"/>
    <property type="match status" value="1"/>
</dbReference>
<dbReference type="PIRSF" id="PIRSF036915">
    <property type="entry name" value="Trnald_Bac_Plnt"/>
    <property type="match status" value="1"/>
</dbReference>
<dbReference type="InterPro" id="IPR001585">
    <property type="entry name" value="TAL/FSA"/>
</dbReference>
<evidence type="ECO:0000256" key="5">
    <source>
        <dbReference type="ARBA" id="ARBA00013151"/>
    </source>
</evidence>
<proteinExistence type="inferred from homology"/>
<comment type="caution">
    <text evidence="11">The sequence shown here is derived from an EMBL/GenBank/DDBJ whole genome shotgun (WGS) entry which is preliminary data.</text>
</comment>
<dbReference type="HAMAP" id="MF_00493">
    <property type="entry name" value="Transaldolase_2"/>
    <property type="match status" value="1"/>
</dbReference>
<evidence type="ECO:0000256" key="2">
    <source>
        <dbReference type="ARBA" id="ARBA00004496"/>
    </source>
</evidence>
<evidence type="ECO:0000313" key="11">
    <source>
        <dbReference type="EMBL" id="REH29629.1"/>
    </source>
</evidence>
<comment type="catalytic activity">
    <reaction evidence="10">
        <text>D-sedoheptulose 7-phosphate + D-glyceraldehyde 3-phosphate = D-erythrose 4-phosphate + beta-D-fructose 6-phosphate</text>
        <dbReference type="Rhea" id="RHEA:17053"/>
        <dbReference type="ChEBI" id="CHEBI:16897"/>
        <dbReference type="ChEBI" id="CHEBI:57483"/>
        <dbReference type="ChEBI" id="CHEBI:57634"/>
        <dbReference type="ChEBI" id="CHEBI:59776"/>
        <dbReference type="EC" id="2.2.1.2"/>
    </reaction>
</comment>
<dbReference type="Proteomes" id="UP000256269">
    <property type="component" value="Unassembled WGS sequence"/>
</dbReference>
<keyword evidence="9 10" id="KW-0704">Schiff base</keyword>
<comment type="subcellular location">
    <subcellularLocation>
        <location evidence="2 10">Cytoplasm</location>
    </subcellularLocation>
</comment>
<comment type="function">
    <text evidence="1 10">Transaldolase is important for the balance of metabolites in the pentose-phosphate pathway.</text>
</comment>